<keyword evidence="8" id="KW-1185">Reference proteome</keyword>
<feature type="region of interest" description="Disordered" evidence="5">
    <location>
        <begin position="71"/>
        <end position="156"/>
    </location>
</feature>
<comment type="similarity">
    <text evidence="4">Belongs to the cytochrome b5 family.</text>
</comment>
<keyword evidence="1" id="KW-0349">Heme</keyword>
<dbReference type="InterPro" id="IPR001199">
    <property type="entry name" value="Cyt_B5-like_heme/steroid-bd"/>
</dbReference>
<evidence type="ECO:0000256" key="1">
    <source>
        <dbReference type="ARBA" id="ARBA00022617"/>
    </source>
</evidence>
<evidence type="ECO:0000313" key="8">
    <source>
        <dbReference type="Proteomes" id="UP001281761"/>
    </source>
</evidence>
<dbReference type="InterPro" id="IPR050668">
    <property type="entry name" value="Cytochrome_b5"/>
</dbReference>
<dbReference type="PANTHER" id="PTHR19359">
    <property type="entry name" value="CYTOCHROME B5"/>
    <property type="match status" value="1"/>
</dbReference>
<gene>
    <name evidence="7" type="ORF">BLNAU_23220</name>
</gene>
<evidence type="ECO:0000256" key="4">
    <source>
        <dbReference type="ARBA" id="ARBA00038168"/>
    </source>
</evidence>
<evidence type="ECO:0000256" key="3">
    <source>
        <dbReference type="ARBA" id="ARBA00023004"/>
    </source>
</evidence>
<dbReference type="InterPro" id="IPR036400">
    <property type="entry name" value="Cyt_B5-like_heme/steroid_sf"/>
</dbReference>
<keyword evidence="2" id="KW-0479">Metal-binding</keyword>
<reference evidence="7 8" key="1">
    <citation type="journal article" date="2022" name="bioRxiv">
        <title>Genomics of Preaxostyla Flagellates Illuminates Evolutionary Transitions and the Path Towards Mitochondrial Loss.</title>
        <authorList>
            <person name="Novak L.V.F."/>
            <person name="Treitli S.C."/>
            <person name="Pyrih J."/>
            <person name="Halakuc P."/>
            <person name="Pipaliya S.V."/>
            <person name="Vacek V."/>
            <person name="Brzon O."/>
            <person name="Soukal P."/>
            <person name="Eme L."/>
            <person name="Dacks J.B."/>
            <person name="Karnkowska A."/>
            <person name="Elias M."/>
            <person name="Hampl V."/>
        </authorList>
    </citation>
    <scope>NUCLEOTIDE SEQUENCE [LARGE SCALE GENOMIC DNA]</scope>
    <source>
        <strain evidence="7">NAU3</strain>
        <tissue evidence="7">Gut</tissue>
    </source>
</reference>
<feature type="domain" description="Cytochrome b5 heme-binding" evidence="6">
    <location>
        <begin position="16"/>
        <end position="90"/>
    </location>
</feature>
<dbReference type="Pfam" id="PF00173">
    <property type="entry name" value="Cyt-b5"/>
    <property type="match status" value="1"/>
</dbReference>
<keyword evidence="3" id="KW-0408">Iron</keyword>
<dbReference type="Proteomes" id="UP001281761">
    <property type="component" value="Unassembled WGS sequence"/>
</dbReference>
<evidence type="ECO:0000256" key="2">
    <source>
        <dbReference type="ARBA" id="ARBA00022723"/>
    </source>
</evidence>
<sequence length="156" mass="16852">MMNPHGAQHAVDTSNLPIITQEELSQHNSDTDLWVSINGLVYDVTNFKHKAGRQVILQQAGSDISGSFNKFHGYLNPNGLPNVVLKGRFQPQSRQPLRPSAPKSSSTGGPPPRPPQISHPSNRRPPAEKPPASSPPQADESASDLPISLEDQSSKP</sequence>
<evidence type="ECO:0000313" key="7">
    <source>
        <dbReference type="EMBL" id="KAK2941880.1"/>
    </source>
</evidence>
<name>A0ABQ9WQY5_9EUKA</name>
<evidence type="ECO:0000256" key="5">
    <source>
        <dbReference type="SAM" id="MobiDB-lite"/>
    </source>
</evidence>
<dbReference type="PANTHER" id="PTHR19359:SF95">
    <property type="entry name" value="CYTOCHROME B5 TYPE B"/>
    <property type="match status" value="1"/>
</dbReference>
<dbReference type="PROSITE" id="PS50255">
    <property type="entry name" value="CYTOCHROME_B5_2"/>
    <property type="match status" value="1"/>
</dbReference>
<dbReference type="EMBL" id="JARBJD010000454">
    <property type="protein sequence ID" value="KAK2941880.1"/>
    <property type="molecule type" value="Genomic_DNA"/>
</dbReference>
<dbReference type="SMART" id="SM01117">
    <property type="entry name" value="Cyt-b5"/>
    <property type="match status" value="1"/>
</dbReference>
<evidence type="ECO:0000259" key="6">
    <source>
        <dbReference type="PROSITE" id="PS50255"/>
    </source>
</evidence>
<proteinExistence type="inferred from homology"/>
<organism evidence="7 8">
    <name type="scientific">Blattamonas nauphoetae</name>
    <dbReference type="NCBI Taxonomy" id="2049346"/>
    <lineage>
        <taxon>Eukaryota</taxon>
        <taxon>Metamonada</taxon>
        <taxon>Preaxostyla</taxon>
        <taxon>Oxymonadida</taxon>
        <taxon>Blattamonas</taxon>
    </lineage>
</organism>
<dbReference type="Gene3D" id="3.10.120.10">
    <property type="entry name" value="Cytochrome b5-like heme/steroid binding domain"/>
    <property type="match status" value="1"/>
</dbReference>
<protein>
    <submittedName>
        <fullName evidence="7">Cytochrome b5-like Heme/Steroid binding domain containing protein</fullName>
    </submittedName>
</protein>
<accession>A0ABQ9WQY5</accession>
<comment type="caution">
    <text evidence="7">The sequence shown here is derived from an EMBL/GenBank/DDBJ whole genome shotgun (WGS) entry which is preliminary data.</text>
</comment>
<dbReference type="SUPFAM" id="SSF55856">
    <property type="entry name" value="Cytochrome b5-like heme/steroid binding domain"/>
    <property type="match status" value="1"/>
</dbReference>